<evidence type="ECO:0000313" key="1">
    <source>
        <dbReference type="EMBL" id="KAL0059347.1"/>
    </source>
</evidence>
<dbReference type="EMBL" id="JBBXMP010000231">
    <property type="protein sequence ID" value="KAL0059347.1"/>
    <property type="molecule type" value="Genomic_DNA"/>
</dbReference>
<keyword evidence="2" id="KW-1185">Reference proteome</keyword>
<evidence type="ECO:0000313" key="2">
    <source>
        <dbReference type="Proteomes" id="UP001437256"/>
    </source>
</evidence>
<organism evidence="1 2">
    <name type="scientific">Marasmius tenuissimus</name>
    <dbReference type="NCBI Taxonomy" id="585030"/>
    <lineage>
        <taxon>Eukaryota</taxon>
        <taxon>Fungi</taxon>
        <taxon>Dikarya</taxon>
        <taxon>Basidiomycota</taxon>
        <taxon>Agaricomycotina</taxon>
        <taxon>Agaricomycetes</taxon>
        <taxon>Agaricomycetidae</taxon>
        <taxon>Agaricales</taxon>
        <taxon>Marasmiineae</taxon>
        <taxon>Marasmiaceae</taxon>
        <taxon>Marasmius</taxon>
    </lineage>
</organism>
<proteinExistence type="predicted"/>
<name>A0ABR2ZDN6_9AGAR</name>
<dbReference type="InterPro" id="IPR032675">
    <property type="entry name" value="LRR_dom_sf"/>
</dbReference>
<gene>
    <name evidence="1" type="ORF">AAF712_013895</name>
</gene>
<reference evidence="1 2" key="1">
    <citation type="submission" date="2024-05" db="EMBL/GenBank/DDBJ databases">
        <title>A draft genome resource for the thread blight pathogen Marasmius tenuissimus strain MS-2.</title>
        <authorList>
            <person name="Yulfo-Soto G.E."/>
            <person name="Baruah I.K."/>
            <person name="Amoako-Attah I."/>
            <person name="Bukari Y."/>
            <person name="Meinhardt L.W."/>
            <person name="Bailey B.A."/>
            <person name="Cohen S.P."/>
        </authorList>
    </citation>
    <scope>NUCLEOTIDE SEQUENCE [LARGE SCALE GENOMIC DNA]</scope>
    <source>
        <strain evidence="1 2">MS-2</strain>
    </source>
</reference>
<comment type="caution">
    <text evidence="1">The sequence shown here is derived from an EMBL/GenBank/DDBJ whole genome shotgun (WGS) entry which is preliminary data.</text>
</comment>
<dbReference type="SUPFAM" id="SSF52047">
    <property type="entry name" value="RNI-like"/>
    <property type="match status" value="1"/>
</dbReference>
<sequence length="403" mass="45175">MIFDCPLLWTNISVDLPSDQLSTFPAIPVALKLALDKARDHPLTLSVEFTNGYADTLPPPVEELLLNAVSQSKEIQVTIRILEAINWASPSLSLHRLETVKVMEPYYYASADKLRPILLRATALKSLVAPSTSQWFSNSLPLSSSMESLECEYSTDVSLFRSYFPHLTSLTLHLTHRIDRTPSNLEFPSLIFLKLDIFPISKSDVMKLLDGFVALPSLTSFTLKVYGWGSGLDSSIANFIQRLGFGPRLTSLTIDLPRVFFSLPNNADSDGEWFLGLILLLPALTSISLEFLAPSSSFNYIADMIVRTLQALLEADESDLRPHILPFLTDLSIRTHYEYERFPDEIEDTELAAGSMVDHLLALLELRATNHVPLQRAELVLKTRMMPSKAMESRDDDKSSQEI</sequence>
<dbReference type="Gene3D" id="3.80.10.10">
    <property type="entry name" value="Ribonuclease Inhibitor"/>
    <property type="match status" value="1"/>
</dbReference>
<dbReference type="Proteomes" id="UP001437256">
    <property type="component" value="Unassembled WGS sequence"/>
</dbReference>
<protein>
    <submittedName>
        <fullName evidence="1">Uncharacterized protein</fullName>
    </submittedName>
</protein>
<accession>A0ABR2ZDN6</accession>